<keyword evidence="2" id="KW-0784">Thiamine biosynthesis</keyword>
<evidence type="ECO:0000313" key="4">
    <source>
        <dbReference type="EMBL" id="ABB28081.1"/>
    </source>
</evidence>
<evidence type="ECO:0000256" key="1">
    <source>
        <dbReference type="ARBA" id="ARBA00004948"/>
    </source>
</evidence>
<dbReference type="InterPro" id="IPR036206">
    <property type="entry name" value="ThiamineP_synth_sf"/>
</dbReference>
<evidence type="ECO:0000259" key="3">
    <source>
        <dbReference type="Pfam" id="PF02581"/>
    </source>
</evidence>
<dbReference type="Pfam" id="PF02581">
    <property type="entry name" value="TMP-TENI"/>
    <property type="match status" value="1"/>
</dbReference>
<dbReference type="KEGG" id="cch:Cag_0815"/>
<accession>Q3ASE4</accession>
<dbReference type="OrthoDB" id="194683at2"/>
<evidence type="ECO:0000256" key="2">
    <source>
        <dbReference type="ARBA" id="ARBA00022977"/>
    </source>
</evidence>
<dbReference type="HOGENOM" id="CLU_018272_3_4_10"/>
<protein>
    <submittedName>
        <fullName evidence="4">Thiamine-phosphate pyrophosphorylase, putative</fullName>
        <ecNumber evidence="4">2.5.1.3</ecNumber>
    </submittedName>
</protein>
<dbReference type="eggNOG" id="COG0352">
    <property type="taxonomic scope" value="Bacteria"/>
</dbReference>
<proteinExistence type="predicted"/>
<gene>
    <name evidence="4" type="ordered locus">Cag_0815</name>
</gene>
<dbReference type="PANTHER" id="PTHR20857:SF15">
    <property type="entry name" value="THIAMINE-PHOSPHATE SYNTHASE"/>
    <property type="match status" value="1"/>
</dbReference>
<dbReference type="EMBL" id="CP000108">
    <property type="protein sequence ID" value="ABB28081.1"/>
    <property type="molecule type" value="Genomic_DNA"/>
</dbReference>
<name>Q3ASE4_CHLCH</name>
<dbReference type="AlphaFoldDB" id="Q3ASE4"/>
<keyword evidence="4" id="KW-0808">Transferase</keyword>
<dbReference type="GO" id="GO:0009228">
    <property type="term" value="P:thiamine biosynthetic process"/>
    <property type="evidence" value="ECO:0007669"/>
    <property type="project" value="UniProtKB-KW"/>
</dbReference>
<comment type="pathway">
    <text evidence="1">Cofactor biosynthesis; thiamine diphosphate biosynthesis.</text>
</comment>
<dbReference type="InterPro" id="IPR013785">
    <property type="entry name" value="Aldolase_TIM"/>
</dbReference>
<reference evidence="4" key="1">
    <citation type="submission" date="2005-08" db="EMBL/GenBank/DDBJ databases">
        <title>Complete sequence of Chlorobium chlorochromatii CaD3.</title>
        <authorList>
            <person name="Copeland A."/>
            <person name="Lucas S."/>
            <person name="Lapidus A."/>
            <person name="Barry K."/>
            <person name="Detter J.C."/>
            <person name="Glavina T."/>
            <person name="Hammon N."/>
            <person name="Israni S."/>
            <person name="Pitluck S."/>
            <person name="Bryant D."/>
            <person name="Schmutz J."/>
            <person name="Larimer F."/>
            <person name="Land M."/>
            <person name="Kyrpides N."/>
            <person name="Ivanova N."/>
            <person name="Richardson P."/>
        </authorList>
    </citation>
    <scope>NUCLEOTIDE SEQUENCE [LARGE SCALE GENOMIC DNA]</scope>
    <source>
        <strain evidence="4">CaD3</strain>
    </source>
</reference>
<dbReference type="SUPFAM" id="SSF51391">
    <property type="entry name" value="Thiamin phosphate synthase"/>
    <property type="match status" value="1"/>
</dbReference>
<organism evidence="4">
    <name type="scientific">Chlorobium chlorochromatii (strain CaD3)</name>
    <dbReference type="NCBI Taxonomy" id="340177"/>
    <lineage>
        <taxon>Bacteria</taxon>
        <taxon>Pseudomonadati</taxon>
        <taxon>Chlorobiota</taxon>
        <taxon>Chlorobiia</taxon>
        <taxon>Chlorobiales</taxon>
        <taxon>Chlorobiaceae</taxon>
        <taxon>Chlorobium/Pelodictyon group</taxon>
        <taxon>Chlorobium</taxon>
    </lineage>
</organism>
<dbReference type="GO" id="GO:0004789">
    <property type="term" value="F:thiamine-phosphate diphosphorylase activity"/>
    <property type="evidence" value="ECO:0007669"/>
    <property type="project" value="UniProtKB-EC"/>
</dbReference>
<dbReference type="EC" id="2.5.1.3" evidence="4"/>
<dbReference type="PANTHER" id="PTHR20857">
    <property type="entry name" value="THIAMINE-PHOSPHATE PYROPHOSPHORYLASE"/>
    <property type="match status" value="1"/>
</dbReference>
<sequence length="224" mass="24126">MTSAPSMSSPLPRLFIISSGTERVHSTTFQIATPPPTLLLQQLALIPPHLRCMVQLREKALNHAQLLHLAKLAKGANSAGNVRFVVNGSLEIARLAELDGVHLPEGSALLTTMRQAAPTMLLGCSVHSLEAAQYAAENGADYLYFSPIFDTPSKRQYGAPQGLQALETVCKRLSLPVYALGGITVERIAQCRNCGAYGIAALSLFQALDKLPHLLEQCNNLLES</sequence>
<dbReference type="Gene3D" id="3.20.20.70">
    <property type="entry name" value="Aldolase class I"/>
    <property type="match status" value="1"/>
</dbReference>
<feature type="domain" description="Thiamine phosphate synthase/TenI" evidence="3">
    <location>
        <begin position="53"/>
        <end position="203"/>
    </location>
</feature>
<dbReference type="STRING" id="340177.Cag_0815"/>
<dbReference type="InterPro" id="IPR022998">
    <property type="entry name" value="ThiamineP_synth_TenI"/>
</dbReference>
<dbReference type="CDD" id="cd00564">
    <property type="entry name" value="TMP_TenI"/>
    <property type="match status" value="1"/>
</dbReference>
<dbReference type="GO" id="GO:0005737">
    <property type="term" value="C:cytoplasm"/>
    <property type="evidence" value="ECO:0007669"/>
    <property type="project" value="TreeGrafter"/>
</dbReference>